<dbReference type="InterPro" id="IPR036509">
    <property type="entry name" value="Met_Sox_Rdtase_MsrA_sf"/>
</dbReference>
<evidence type="ECO:0000256" key="4">
    <source>
        <dbReference type="HAMAP-Rule" id="MF_01401"/>
    </source>
</evidence>
<name>A0A3B0C5J1_9FLAO</name>
<evidence type="ECO:0000256" key="3">
    <source>
        <dbReference type="ARBA" id="ARBA00048782"/>
    </source>
</evidence>
<evidence type="ECO:0000256" key="1">
    <source>
        <dbReference type="ARBA" id="ARBA00023002"/>
    </source>
</evidence>
<evidence type="ECO:0000313" key="7">
    <source>
        <dbReference type="EMBL" id="RKN80071.1"/>
    </source>
</evidence>
<gene>
    <name evidence="4 7" type="primary">msrA</name>
    <name evidence="7" type="ORF">D7Z94_17670</name>
</gene>
<dbReference type="NCBIfam" id="TIGR00401">
    <property type="entry name" value="msrA"/>
    <property type="match status" value="1"/>
</dbReference>
<dbReference type="Gene3D" id="3.30.1060.10">
    <property type="entry name" value="Peptide methionine sulphoxide reductase MsrA"/>
    <property type="match status" value="1"/>
</dbReference>
<protein>
    <recommendedName>
        <fullName evidence="4">Peptide methionine sulfoxide reductase MsrA</fullName>
        <shortName evidence="4">Protein-methionine-S-oxide reductase</shortName>
        <ecNumber evidence="4">1.8.4.11</ecNumber>
    </recommendedName>
    <alternativeName>
        <fullName evidence="4">Peptide-methionine (S)-S-oxide reductase</fullName>
        <shortName evidence="4">Peptide Met(O) reductase</shortName>
    </alternativeName>
</protein>
<dbReference type="Proteomes" id="UP000276603">
    <property type="component" value="Unassembled WGS sequence"/>
</dbReference>
<comment type="catalytic activity">
    <reaction evidence="2 4">
        <text>L-methionyl-[protein] + [thioredoxin]-disulfide + H2O = L-methionyl-(S)-S-oxide-[protein] + [thioredoxin]-dithiol</text>
        <dbReference type="Rhea" id="RHEA:14217"/>
        <dbReference type="Rhea" id="RHEA-COMP:10698"/>
        <dbReference type="Rhea" id="RHEA-COMP:10700"/>
        <dbReference type="Rhea" id="RHEA-COMP:12313"/>
        <dbReference type="Rhea" id="RHEA-COMP:12315"/>
        <dbReference type="ChEBI" id="CHEBI:15377"/>
        <dbReference type="ChEBI" id="CHEBI:16044"/>
        <dbReference type="ChEBI" id="CHEBI:29950"/>
        <dbReference type="ChEBI" id="CHEBI:44120"/>
        <dbReference type="ChEBI" id="CHEBI:50058"/>
        <dbReference type="EC" id="1.8.4.11"/>
    </reaction>
</comment>
<keyword evidence="1 4" id="KW-0560">Oxidoreductase</keyword>
<organism evidence="7 8">
    <name type="scientific">Ulvibacterium marinum</name>
    <dbReference type="NCBI Taxonomy" id="2419782"/>
    <lineage>
        <taxon>Bacteria</taxon>
        <taxon>Pseudomonadati</taxon>
        <taxon>Bacteroidota</taxon>
        <taxon>Flavobacteriia</taxon>
        <taxon>Flavobacteriales</taxon>
        <taxon>Flavobacteriaceae</taxon>
        <taxon>Ulvibacterium</taxon>
    </lineage>
</organism>
<sequence>MKILKTFFLVLSFLVLGSCQSKANENKKVVIDTMGQEENKEMAQMSSQDLSAYETAYFASGCFWCVEAIFESVRGVKEVVSGYSGGSEENPSYEQVARGQTTHAEAVEVYYDPKVISFVELVQVFFGSHDPTTLNRQGPDRGPQYRSVAFYKNVQEKKIIDGYIAALKEQNVYEGAPITTEVTEFSKFWKAEEYHQDYERKHPNNSYITNVSIPRLNRFKKNFGDYLKKDSH</sequence>
<keyword evidence="5" id="KW-0732">Signal</keyword>
<dbReference type="GO" id="GO:0008113">
    <property type="term" value="F:peptide-methionine (S)-S-oxide reductase activity"/>
    <property type="evidence" value="ECO:0007669"/>
    <property type="project" value="UniProtKB-UniRule"/>
</dbReference>
<dbReference type="EMBL" id="RBCJ01000003">
    <property type="protein sequence ID" value="RKN80071.1"/>
    <property type="molecule type" value="Genomic_DNA"/>
</dbReference>
<evidence type="ECO:0000256" key="2">
    <source>
        <dbReference type="ARBA" id="ARBA00047806"/>
    </source>
</evidence>
<dbReference type="InterPro" id="IPR002569">
    <property type="entry name" value="Met_Sox_Rdtase_MsrA_dom"/>
</dbReference>
<dbReference type="HAMAP" id="MF_01401">
    <property type="entry name" value="MsrA"/>
    <property type="match status" value="1"/>
</dbReference>
<dbReference type="Pfam" id="PF01625">
    <property type="entry name" value="PMSR"/>
    <property type="match status" value="1"/>
</dbReference>
<dbReference type="GO" id="GO:0033744">
    <property type="term" value="F:L-methionine:thioredoxin-disulfide S-oxidoreductase activity"/>
    <property type="evidence" value="ECO:0007669"/>
    <property type="project" value="RHEA"/>
</dbReference>
<dbReference type="EC" id="1.8.4.11" evidence="4"/>
<dbReference type="AlphaFoldDB" id="A0A3B0C5J1"/>
<comment type="caution">
    <text evidence="7">The sequence shown here is derived from an EMBL/GenBank/DDBJ whole genome shotgun (WGS) entry which is preliminary data.</text>
</comment>
<dbReference type="PANTHER" id="PTHR43774">
    <property type="entry name" value="PEPTIDE METHIONINE SULFOXIDE REDUCTASE"/>
    <property type="match status" value="1"/>
</dbReference>
<reference evidence="7 8" key="1">
    <citation type="submission" date="2018-10" db="EMBL/GenBank/DDBJ databases">
        <title>Ulvibacterium marinum gen. nov., sp. nov., a novel marine bacterium of the family Flavobacteriaceae, isolated from a culture of the green alga Ulva prolifera.</title>
        <authorList>
            <person name="Zhang Z."/>
        </authorList>
    </citation>
    <scope>NUCLEOTIDE SEQUENCE [LARGE SCALE GENOMIC DNA]</scope>
    <source>
        <strain evidence="7 8">CCMM003</strain>
    </source>
</reference>
<keyword evidence="8" id="KW-1185">Reference proteome</keyword>
<feature type="active site" evidence="4">
    <location>
        <position position="62"/>
    </location>
</feature>
<dbReference type="RefSeq" id="WP_120712882.1">
    <property type="nucleotide sequence ID" value="NZ_RBCJ01000003.1"/>
</dbReference>
<accession>A0A3B0C5J1</accession>
<proteinExistence type="inferred from homology"/>
<comment type="catalytic activity">
    <reaction evidence="3 4">
        <text>[thioredoxin]-disulfide + L-methionine + H2O = L-methionine (S)-S-oxide + [thioredoxin]-dithiol</text>
        <dbReference type="Rhea" id="RHEA:19993"/>
        <dbReference type="Rhea" id="RHEA-COMP:10698"/>
        <dbReference type="Rhea" id="RHEA-COMP:10700"/>
        <dbReference type="ChEBI" id="CHEBI:15377"/>
        <dbReference type="ChEBI" id="CHEBI:29950"/>
        <dbReference type="ChEBI" id="CHEBI:50058"/>
        <dbReference type="ChEBI" id="CHEBI:57844"/>
        <dbReference type="ChEBI" id="CHEBI:58772"/>
        <dbReference type="EC" id="1.8.4.11"/>
    </reaction>
</comment>
<comment type="similarity">
    <text evidence="4">Belongs to the MsrA Met sulfoxide reductase family.</text>
</comment>
<feature type="domain" description="Peptide methionine sulphoxide reductase MsrA" evidence="6">
    <location>
        <begin position="55"/>
        <end position="207"/>
    </location>
</feature>
<feature type="signal peptide" evidence="5">
    <location>
        <begin position="1"/>
        <end position="23"/>
    </location>
</feature>
<dbReference type="PROSITE" id="PS51257">
    <property type="entry name" value="PROKAR_LIPOPROTEIN"/>
    <property type="match status" value="1"/>
</dbReference>
<evidence type="ECO:0000313" key="8">
    <source>
        <dbReference type="Proteomes" id="UP000276603"/>
    </source>
</evidence>
<evidence type="ECO:0000259" key="6">
    <source>
        <dbReference type="Pfam" id="PF01625"/>
    </source>
</evidence>
<evidence type="ECO:0000256" key="5">
    <source>
        <dbReference type="SAM" id="SignalP"/>
    </source>
</evidence>
<dbReference type="PANTHER" id="PTHR43774:SF1">
    <property type="entry name" value="PEPTIDE METHIONINE SULFOXIDE REDUCTASE MSRA 2"/>
    <property type="match status" value="1"/>
</dbReference>
<comment type="function">
    <text evidence="4">Has an important function as a repair enzyme for proteins that have been inactivated by oxidation. Catalyzes the reversible oxidation-reduction of methionine sulfoxide in proteins to methionine.</text>
</comment>
<dbReference type="SUPFAM" id="SSF55068">
    <property type="entry name" value="Peptide methionine sulfoxide reductase"/>
    <property type="match status" value="1"/>
</dbReference>
<feature type="chain" id="PRO_5017461791" description="Peptide methionine sulfoxide reductase MsrA" evidence="5">
    <location>
        <begin position="24"/>
        <end position="232"/>
    </location>
</feature>
<dbReference type="OrthoDB" id="4174719at2"/>